<dbReference type="EMBL" id="JAGGKN010000002">
    <property type="protein sequence ID" value="MBP1951598.1"/>
    <property type="molecule type" value="Genomic_DNA"/>
</dbReference>
<evidence type="ECO:0000313" key="1">
    <source>
        <dbReference type="EMBL" id="MBP1951598.1"/>
    </source>
</evidence>
<sequence>MIHNEDSRVKLPAMIHFLRLGFKYQTKRKMKIDQRNNIFVDIFKDSISKVNGTQYSELRIQELLKEIDLLTDNMKDKGKLFFNRLSDTTGVKLVDLKNLLLNNMLNMVKFASPNIKLLKMFEIETGILSDRIFNLGYENELLEEKRNLLIHKLIQ</sequence>
<proteinExistence type="predicted"/>
<gene>
    <name evidence="1" type="ORF">J2Z27_000633</name>
</gene>
<dbReference type="Proteomes" id="UP001519348">
    <property type="component" value="Unassembled WGS sequence"/>
</dbReference>
<comment type="caution">
    <text evidence="1">The sequence shown here is derived from an EMBL/GenBank/DDBJ whole genome shotgun (WGS) entry which is preliminary data.</text>
</comment>
<reference evidence="1 2" key="1">
    <citation type="submission" date="2021-03" db="EMBL/GenBank/DDBJ databases">
        <title>Genomic Encyclopedia of Type Strains, Phase IV (KMG-IV): sequencing the most valuable type-strain genomes for metagenomic binning, comparative biology and taxonomic classification.</title>
        <authorList>
            <person name="Goeker M."/>
        </authorList>
    </citation>
    <scope>NUCLEOTIDE SEQUENCE [LARGE SCALE GENOMIC DNA]</scope>
    <source>
        <strain evidence="1 2">DSM 22420</strain>
    </source>
</reference>
<protein>
    <submittedName>
        <fullName evidence="1">Uncharacterized protein</fullName>
    </submittedName>
</protein>
<evidence type="ECO:0000313" key="2">
    <source>
        <dbReference type="Proteomes" id="UP001519348"/>
    </source>
</evidence>
<accession>A0ABS4HLA0</accession>
<dbReference type="RefSeq" id="WP_186090218.1">
    <property type="nucleotide sequence ID" value="NZ_BMCN01000001.1"/>
</dbReference>
<organism evidence="1 2">
    <name type="scientific">Jeotgalicoccus aerolatus</name>
    <dbReference type="NCBI Taxonomy" id="709510"/>
    <lineage>
        <taxon>Bacteria</taxon>
        <taxon>Bacillati</taxon>
        <taxon>Bacillota</taxon>
        <taxon>Bacilli</taxon>
        <taxon>Bacillales</taxon>
        <taxon>Staphylococcaceae</taxon>
        <taxon>Jeotgalicoccus</taxon>
    </lineage>
</organism>
<name>A0ABS4HLA0_9STAP</name>
<keyword evidence="2" id="KW-1185">Reference proteome</keyword>